<keyword evidence="4 5" id="KW-0472">Membrane</keyword>
<dbReference type="Pfam" id="PF04932">
    <property type="entry name" value="Wzy_C"/>
    <property type="match status" value="1"/>
</dbReference>
<protein>
    <submittedName>
        <fullName evidence="7">O-antigen ligase family protein</fullName>
    </submittedName>
</protein>
<evidence type="ECO:0000256" key="5">
    <source>
        <dbReference type="SAM" id="Phobius"/>
    </source>
</evidence>
<evidence type="ECO:0000256" key="1">
    <source>
        <dbReference type="ARBA" id="ARBA00004141"/>
    </source>
</evidence>
<evidence type="ECO:0000256" key="2">
    <source>
        <dbReference type="ARBA" id="ARBA00022692"/>
    </source>
</evidence>
<evidence type="ECO:0000259" key="6">
    <source>
        <dbReference type="Pfam" id="PF04932"/>
    </source>
</evidence>
<keyword evidence="7" id="KW-0436">Ligase</keyword>
<keyword evidence="3 5" id="KW-1133">Transmembrane helix</keyword>
<dbReference type="InterPro" id="IPR051533">
    <property type="entry name" value="WaaL-like"/>
</dbReference>
<feature type="transmembrane region" description="Helical" evidence="5">
    <location>
        <begin position="197"/>
        <end position="219"/>
    </location>
</feature>
<feature type="transmembrane region" description="Helical" evidence="5">
    <location>
        <begin position="29"/>
        <end position="45"/>
    </location>
</feature>
<keyword evidence="8" id="KW-1185">Reference proteome</keyword>
<feature type="transmembrane region" description="Helical" evidence="5">
    <location>
        <begin position="57"/>
        <end position="84"/>
    </location>
</feature>
<dbReference type="Proteomes" id="UP000656244">
    <property type="component" value="Unassembled WGS sequence"/>
</dbReference>
<name>A0A923HCA3_9FLAO</name>
<dbReference type="PANTHER" id="PTHR37422">
    <property type="entry name" value="TEICHURONIC ACID BIOSYNTHESIS PROTEIN TUAE"/>
    <property type="match status" value="1"/>
</dbReference>
<organism evidence="7 8">
    <name type="scientific">Hyunsoonleella aquatilis</name>
    <dbReference type="NCBI Taxonomy" id="2762758"/>
    <lineage>
        <taxon>Bacteria</taxon>
        <taxon>Pseudomonadati</taxon>
        <taxon>Bacteroidota</taxon>
        <taxon>Flavobacteriia</taxon>
        <taxon>Flavobacteriales</taxon>
        <taxon>Flavobacteriaceae</taxon>
    </lineage>
</organism>
<comment type="caution">
    <text evidence="7">The sequence shown here is derived from an EMBL/GenBank/DDBJ whole genome shotgun (WGS) entry which is preliminary data.</text>
</comment>
<reference evidence="7" key="1">
    <citation type="submission" date="2020-08" db="EMBL/GenBank/DDBJ databases">
        <title>Hyunsoonleella sp. strain SJ7 genome sequencing and assembly.</title>
        <authorList>
            <person name="Kim I."/>
        </authorList>
    </citation>
    <scope>NUCLEOTIDE SEQUENCE</scope>
    <source>
        <strain evidence="7">SJ7</strain>
    </source>
</reference>
<feature type="domain" description="O-antigen ligase-related" evidence="6">
    <location>
        <begin position="58"/>
        <end position="209"/>
    </location>
</feature>
<feature type="transmembrane region" description="Helical" evidence="5">
    <location>
        <begin position="99"/>
        <end position="116"/>
    </location>
</feature>
<keyword evidence="2 5" id="KW-0812">Transmembrane</keyword>
<accession>A0A923HCA3</accession>
<evidence type="ECO:0000256" key="3">
    <source>
        <dbReference type="ARBA" id="ARBA00022989"/>
    </source>
</evidence>
<dbReference type="GO" id="GO:0016020">
    <property type="term" value="C:membrane"/>
    <property type="evidence" value="ECO:0007669"/>
    <property type="project" value="UniProtKB-SubCell"/>
</dbReference>
<dbReference type="EMBL" id="JACNMF010000002">
    <property type="protein sequence ID" value="MBC3758486.1"/>
    <property type="molecule type" value="Genomic_DNA"/>
</dbReference>
<evidence type="ECO:0000256" key="4">
    <source>
        <dbReference type="ARBA" id="ARBA00023136"/>
    </source>
</evidence>
<dbReference type="InterPro" id="IPR007016">
    <property type="entry name" value="O-antigen_ligase-rel_domated"/>
</dbReference>
<feature type="transmembrane region" description="Helical" evidence="5">
    <location>
        <begin position="225"/>
        <end position="244"/>
    </location>
</feature>
<dbReference type="RefSeq" id="WP_186561404.1">
    <property type="nucleotide sequence ID" value="NZ_JACNMF010000002.1"/>
</dbReference>
<dbReference type="GO" id="GO:0016874">
    <property type="term" value="F:ligase activity"/>
    <property type="evidence" value="ECO:0007669"/>
    <property type="project" value="UniProtKB-KW"/>
</dbReference>
<comment type="subcellular location">
    <subcellularLocation>
        <location evidence="1">Membrane</location>
        <topology evidence="1">Multi-pass membrane protein</topology>
    </subcellularLocation>
</comment>
<evidence type="ECO:0000313" key="7">
    <source>
        <dbReference type="EMBL" id="MBC3758486.1"/>
    </source>
</evidence>
<proteinExistence type="predicted"/>
<dbReference type="AlphaFoldDB" id="A0A923HCA3"/>
<dbReference type="PANTHER" id="PTHR37422:SF17">
    <property type="entry name" value="O-ANTIGEN LIGASE"/>
    <property type="match status" value="1"/>
</dbReference>
<gene>
    <name evidence="7" type="ORF">H7U19_08730</name>
</gene>
<evidence type="ECO:0000313" key="8">
    <source>
        <dbReference type="Proteomes" id="UP000656244"/>
    </source>
</evidence>
<sequence>MNEGITFHTFRYITYHGGANFITFGVHRLYFSFSLLSSLLFLTFYKNLFGNRVLKYFLAIVFTSVILLLKSKIAIILLGTILLYRSVQVFKSGGVKERVIAVLMLILVFCGAIYLLRYRLNQSYQQIHSFNESKEGSLSERFQYNKCAFELIKESPLFGYGVGDIGVVMKAKLAKYKFTYLLERGVFDPHNEFLKAYIGMGIIGFMLFMGIFASFYYHLNFYKDRLILFYISFVFIICFVEPFLSRQSGILQTFFFTGLFLSENSKLIGNEGYS</sequence>